<dbReference type="InterPro" id="IPR023408">
    <property type="entry name" value="MscS_beta-dom_sf"/>
</dbReference>
<keyword evidence="6 7" id="KW-0472">Membrane</keyword>
<dbReference type="InterPro" id="IPR010920">
    <property type="entry name" value="LSM_dom_sf"/>
</dbReference>
<proteinExistence type="inferred from homology"/>
<dbReference type="GO" id="GO:0008381">
    <property type="term" value="F:mechanosensitive monoatomic ion channel activity"/>
    <property type="evidence" value="ECO:0007669"/>
    <property type="project" value="InterPro"/>
</dbReference>
<dbReference type="InterPro" id="IPR049142">
    <property type="entry name" value="MS_channel_1st"/>
</dbReference>
<evidence type="ECO:0000313" key="11">
    <source>
        <dbReference type="EMBL" id="HET97502.1"/>
    </source>
</evidence>
<evidence type="ECO:0000256" key="7">
    <source>
        <dbReference type="SAM" id="Phobius"/>
    </source>
</evidence>
<dbReference type="SUPFAM" id="SSF50182">
    <property type="entry name" value="Sm-like ribonucleoproteins"/>
    <property type="match status" value="1"/>
</dbReference>
<keyword evidence="3" id="KW-1003">Cell membrane</keyword>
<dbReference type="Pfam" id="PF00924">
    <property type="entry name" value="MS_channel_2nd"/>
    <property type="match status" value="1"/>
</dbReference>
<dbReference type="Pfam" id="PF05552">
    <property type="entry name" value="MS_channel_1st_1"/>
    <property type="match status" value="1"/>
</dbReference>
<name>A0A7C2TL91_9BACT</name>
<dbReference type="InterPro" id="IPR011014">
    <property type="entry name" value="MscS_channel_TM-2"/>
</dbReference>
<dbReference type="InterPro" id="IPR049278">
    <property type="entry name" value="MS_channel_C"/>
</dbReference>
<evidence type="ECO:0000256" key="2">
    <source>
        <dbReference type="ARBA" id="ARBA00008017"/>
    </source>
</evidence>
<evidence type="ECO:0000256" key="4">
    <source>
        <dbReference type="ARBA" id="ARBA00022692"/>
    </source>
</evidence>
<dbReference type="Proteomes" id="UP000885986">
    <property type="component" value="Unassembled WGS sequence"/>
</dbReference>
<comment type="similarity">
    <text evidence="2">Belongs to the MscS (TC 1.A.23) family.</text>
</comment>
<dbReference type="PANTHER" id="PTHR30221">
    <property type="entry name" value="SMALL-CONDUCTANCE MECHANOSENSITIVE CHANNEL"/>
    <property type="match status" value="1"/>
</dbReference>
<dbReference type="Pfam" id="PF21082">
    <property type="entry name" value="MS_channel_3rd"/>
    <property type="match status" value="1"/>
</dbReference>
<dbReference type="Gene3D" id="2.30.30.60">
    <property type="match status" value="1"/>
</dbReference>
<evidence type="ECO:0000259" key="10">
    <source>
        <dbReference type="Pfam" id="PF21088"/>
    </source>
</evidence>
<evidence type="ECO:0000256" key="6">
    <source>
        <dbReference type="ARBA" id="ARBA00023136"/>
    </source>
</evidence>
<keyword evidence="5 7" id="KW-1133">Transmembrane helix</keyword>
<dbReference type="InterPro" id="IPR008910">
    <property type="entry name" value="MSC_TM_helix"/>
</dbReference>
<feature type="domain" description="Mechanosensitive ion channel MscS" evidence="8">
    <location>
        <begin position="100"/>
        <end position="166"/>
    </location>
</feature>
<feature type="transmembrane region" description="Helical" evidence="7">
    <location>
        <begin position="79"/>
        <end position="98"/>
    </location>
</feature>
<dbReference type="Gene3D" id="1.10.287.1260">
    <property type="match status" value="1"/>
</dbReference>
<feature type="transmembrane region" description="Helical" evidence="7">
    <location>
        <begin position="55"/>
        <end position="73"/>
    </location>
</feature>
<feature type="domain" description="Mechanosensitive ion channel transmembrane helices 2/3" evidence="10">
    <location>
        <begin position="59"/>
        <end position="99"/>
    </location>
</feature>
<dbReference type="InterPro" id="IPR045275">
    <property type="entry name" value="MscS_archaea/bacteria_type"/>
</dbReference>
<feature type="transmembrane region" description="Helical" evidence="7">
    <location>
        <begin position="12"/>
        <end position="35"/>
    </location>
</feature>
<reference evidence="11" key="1">
    <citation type="journal article" date="2020" name="mSystems">
        <title>Genome- and Community-Level Interaction Insights into Carbon Utilization and Element Cycling Functions of Hydrothermarchaeota in Hydrothermal Sediment.</title>
        <authorList>
            <person name="Zhou Z."/>
            <person name="Liu Y."/>
            <person name="Xu W."/>
            <person name="Pan J."/>
            <person name="Luo Z.H."/>
            <person name="Li M."/>
        </authorList>
    </citation>
    <scope>NUCLEOTIDE SEQUENCE [LARGE SCALE GENOMIC DNA]</scope>
    <source>
        <strain evidence="11">SpSt-1224</strain>
    </source>
</reference>
<protein>
    <submittedName>
        <fullName evidence="11">Mechanosensitive ion channel</fullName>
    </submittedName>
</protein>
<sequence>MDQFAAILEPATLFLFNLVAAILIFLVGKMAAGFISRFLGRFMEQRGVEATLVNFLKNVAYYALLAAVGLAALDRLGINTTSFLALLGVAGLAVGLALKDSLGNFSAGVMLILFRPFKLGDFVTAGGVSGTVKEISIFNTELTTPDNQKVVVPNGAIMGDVITNVTAHPTRRLDLLFGISYSDDTGKAKEIISAIITAEPRVHREPPPLIAVSELADSSVNIIARPWVNTSEYWPVRFELIEKVKQAFDREGISIPFPQRDVHLYHEDDNKS</sequence>
<dbReference type="Gene3D" id="3.30.70.100">
    <property type="match status" value="1"/>
</dbReference>
<organism evidence="11">
    <name type="scientific">Desulfurivibrio alkaliphilus</name>
    <dbReference type="NCBI Taxonomy" id="427923"/>
    <lineage>
        <taxon>Bacteria</taxon>
        <taxon>Pseudomonadati</taxon>
        <taxon>Thermodesulfobacteriota</taxon>
        <taxon>Desulfobulbia</taxon>
        <taxon>Desulfobulbales</taxon>
        <taxon>Desulfobulbaceae</taxon>
        <taxon>Desulfurivibrio</taxon>
    </lineage>
</organism>
<comment type="caution">
    <text evidence="11">The sequence shown here is derived from an EMBL/GenBank/DDBJ whole genome shotgun (WGS) entry which is preliminary data.</text>
</comment>
<dbReference type="SUPFAM" id="SSF82689">
    <property type="entry name" value="Mechanosensitive channel protein MscS (YggB), C-terminal domain"/>
    <property type="match status" value="1"/>
</dbReference>
<dbReference type="InterPro" id="IPR006685">
    <property type="entry name" value="MscS_channel_2nd"/>
</dbReference>
<comment type="subcellular location">
    <subcellularLocation>
        <location evidence="1">Cell membrane</location>
        <topology evidence="1">Multi-pass membrane protein</topology>
    </subcellularLocation>
</comment>
<dbReference type="AlphaFoldDB" id="A0A7C2TL91"/>
<evidence type="ECO:0000259" key="9">
    <source>
        <dbReference type="Pfam" id="PF21082"/>
    </source>
</evidence>
<evidence type="ECO:0000259" key="8">
    <source>
        <dbReference type="Pfam" id="PF00924"/>
    </source>
</evidence>
<dbReference type="SUPFAM" id="SSF82861">
    <property type="entry name" value="Mechanosensitive channel protein MscS (YggB), transmembrane region"/>
    <property type="match status" value="1"/>
</dbReference>
<dbReference type="PANTHER" id="PTHR30221:SF1">
    <property type="entry name" value="SMALL-CONDUCTANCE MECHANOSENSITIVE CHANNEL"/>
    <property type="match status" value="1"/>
</dbReference>
<dbReference type="GO" id="GO:0005886">
    <property type="term" value="C:plasma membrane"/>
    <property type="evidence" value="ECO:0007669"/>
    <property type="project" value="UniProtKB-SubCell"/>
</dbReference>
<dbReference type="EMBL" id="DSDS01000047">
    <property type="protein sequence ID" value="HET97502.1"/>
    <property type="molecule type" value="Genomic_DNA"/>
</dbReference>
<evidence type="ECO:0000256" key="5">
    <source>
        <dbReference type="ARBA" id="ARBA00022989"/>
    </source>
</evidence>
<evidence type="ECO:0000256" key="1">
    <source>
        <dbReference type="ARBA" id="ARBA00004651"/>
    </source>
</evidence>
<gene>
    <name evidence="11" type="ORF">ENN98_02125</name>
</gene>
<accession>A0A7C2TL91</accession>
<dbReference type="InterPro" id="IPR011066">
    <property type="entry name" value="MscS_channel_C_sf"/>
</dbReference>
<keyword evidence="4 7" id="KW-0812">Transmembrane</keyword>
<evidence type="ECO:0000256" key="3">
    <source>
        <dbReference type="ARBA" id="ARBA00022475"/>
    </source>
</evidence>
<dbReference type="Pfam" id="PF21088">
    <property type="entry name" value="MS_channel_1st"/>
    <property type="match status" value="1"/>
</dbReference>
<feature type="domain" description="Mechanosensitive ion channel MscS C-terminal" evidence="9">
    <location>
        <begin position="177"/>
        <end position="255"/>
    </location>
</feature>